<accession>A0A0C9T263</accession>
<proteinExistence type="predicted"/>
<reference evidence="5 6" key="1">
    <citation type="submission" date="2014-06" db="EMBL/GenBank/DDBJ databases">
        <title>Evolutionary Origins and Diversification of the Mycorrhizal Mutualists.</title>
        <authorList>
            <consortium name="DOE Joint Genome Institute"/>
            <consortium name="Mycorrhizal Genomics Consortium"/>
            <person name="Kohler A."/>
            <person name="Kuo A."/>
            <person name="Nagy L.G."/>
            <person name="Floudas D."/>
            <person name="Copeland A."/>
            <person name="Barry K.W."/>
            <person name="Cichocki N."/>
            <person name="Veneault-Fourrey C."/>
            <person name="LaButti K."/>
            <person name="Lindquist E.A."/>
            <person name="Lipzen A."/>
            <person name="Lundell T."/>
            <person name="Morin E."/>
            <person name="Murat C."/>
            <person name="Riley R."/>
            <person name="Ohm R."/>
            <person name="Sun H."/>
            <person name="Tunlid A."/>
            <person name="Henrissat B."/>
            <person name="Grigoriev I.V."/>
            <person name="Hibbett D.S."/>
            <person name="Martin F."/>
        </authorList>
    </citation>
    <scope>NUCLEOTIDE SEQUENCE [LARGE SCALE GENOMIC DNA]</scope>
    <source>
        <strain evidence="5 6">FD-325 SS-3</strain>
    </source>
</reference>
<name>A0A0C9T263_PLICR</name>
<dbReference type="Pfam" id="PF00023">
    <property type="entry name" value="Ank"/>
    <property type="match status" value="1"/>
</dbReference>
<dbReference type="PROSITE" id="PS50088">
    <property type="entry name" value="ANK_REPEAT"/>
    <property type="match status" value="2"/>
</dbReference>
<feature type="compositionally biased region" description="Polar residues" evidence="4">
    <location>
        <begin position="426"/>
        <end position="441"/>
    </location>
</feature>
<keyword evidence="1" id="KW-0677">Repeat</keyword>
<protein>
    <recommendedName>
        <fullName evidence="7">Ankyrin</fullName>
    </recommendedName>
</protein>
<organism evidence="5 6">
    <name type="scientific">Plicaturopsis crispa FD-325 SS-3</name>
    <dbReference type="NCBI Taxonomy" id="944288"/>
    <lineage>
        <taxon>Eukaryota</taxon>
        <taxon>Fungi</taxon>
        <taxon>Dikarya</taxon>
        <taxon>Basidiomycota</taxon>
        <taxon>Agaricomycotina</taxon>
        <taxon>Agaricomycetes</taxon>
        <taxon>Agaricomycetidae</taxon>
        <taxon>Amylocorticiales</taxon>
        <taxon>Amylocorticiaceae</taxon>
        <taxon>Plicatura</taxon>
        <taxon>Plicaturopsis crispa</taxon>
    </lineage>
</organism>
<dbReference type="EMBL" id="KN832579">
    <property type="protein sequence ID" value="KII83319.1"/>
    <property type="molecule type" value="Genomic_DNA"/>
</dbReference>
<dbReference type="SMART" id="SM00248">
    <property type="entry name" value="ANK"/>
    <property type="match status" value="3"/>
</dbReference>
<feature type="compositionally biased region" description="Polar residues" evidence="4">
    <location>
        <begin position="355"/>
        <end position="364"/>
    </location>
</feature>
<evidence type="ECO:0008006" key="7">
    <source>
        <dbReference type="Google" id="ProtNLM"/>
    </source>
</evidence>
<feature type="compositionally biased region" description="Low complexity" evidence="4">
    <location>
        <begin position="281"/>
        <end position="298"/>
    </location>
</feature>
<dbReference type="PANTHER" id="PTHR24173">
    <property type="entry name" value="ANKYRIN REPEAT CONTAINING"/>
    <property type="match status" value="1"/>
</dbReference>
<dbReference type="PANTHER" id="PTHR24173:SF74">
    <property type="entry name" value="ANKYRIN REPEAT DOMAIN-CONTAINING PROTEIN 16"/>
    <property type="match status" value="1"/>
</dbReference>
<feature type="compositionally biased region" description="Acidic residues" evidence="4">
    <location>
        <begin position="488"/>
        <end position="500"/>
    </location>
</feature>
<feature type="repeat" description="ANK" evidence="3">
    <location>
        <begin position="104"/>
        <end position="136"/>
    </location>
</feature>
<feature type="region of interest" description="Disordered" evidence="4">
    <location>
        <begin position="795"/>
        <end position="832"/>
    </location>
</feature>
<feature type="region of interest" description="Disordered" evidence="4">
    <location>
        <begin position="211"/>
        <end position="241"/>
    </location>
</feature>
<evidence type="ECO:0000256" key="3">
    <source>
        <dbReference type="PROSITE-ProRule" id="PRU00023"/>
    </source>
</evidence>
<evidence type="ECO:0000256" key="4">
    <source>
        <dbReference type="SAM" id="MobiDB-lite"/>
    </source>
</evidence>
<feature type="compositionally biased region" description="Low complexity" evidence="4">
    <location>
        <begin position="223"/>
        <end position="241"/>
    </location>
</feature>
<dbReference type="AlphaFoldDB" id="A0A0C9T263"/>
<evidence type="ECO:0000256" key="2">
    <source>
        <dbReference type="ARBA" id="ARBA00023043"/>
    </source>
</evidence>
<evidence type="ECO:0000256" key="1">
    <source>
        <dbReference type="ARBA" id="ARBA00022737"/>
    </source>
</evidence>
<feature type="repeat" description="ANK" evidence="3">
    <location>
        <begin position="52"/>
        <end position="84"/>
    </location>
</feature>
<feature type="region of interest" description="Disordered" evidence="4">
    <location>
        <begin position="742"/>
        <end position="765"/>
    </location>
</feature>
<dbReference type="HOGENOM" id="CLU_300172_0_0_1"/>
<feature type="region of interest" description="Disordered" evidence="4">
    <location>
        <begin position="328"/>
        <end position="538"/>
    </location>
</feature>
<evidence type="ECO:0000313" key="5">
    <source>
        <dbReference type="EMBL" id="KII83319.1"/>
    </source>
</evidence>
<dbReference type="PROSITE" id="PS50297">
    <property type="entry name" value="ANK_REP_REGION"/>
    <property type="match status" value="2"/>
</dbReference>
<feature type="compositionally biased region" description="Polar residues" evidence="4">
    <location>
        <begin position="746"/>
        <end position="755"/>
    </location>
</feature>
<feature type="compositionally biased region" description="Low complexity" evidence="4">
    <location>
        <begin position="414"/>
        <end position="425"/>
    </location>
</feature>
<feature type="compositionally biased region" description="Basic and acidic residues" evidence="4">
    <location>
        <begin position="512"/>
        <end position="522"/>
    </location>
</feature>
<sequence>MPVPSKTHRAEVKYNVTTEFPHLGLHSAAATGNVGLVKYALSHGQPINSVLDGVLPLHAACSGGSEFVVKLLIENGADVNAPRLPRRYSNDKNRDASAPIVGTSGSTPLHFAAANGHIAVIQTLLLHGAHPDRPDKHGVTPEALARQNGWIEASNIIRDWHQNKNRDLAAREEPVLDDEHAAAMSVCSIDSKRLRVKRSIDTALHLLKQSSSSHLNVSSDGGSSSALPPHPSSSPDQSASSGLNAFSKYTFYPRLPDADDDEAHARRPSLPHIYDKQPRKASTSSYSSRRPSSAGTSAEPAPPRNRKITSKYSLLNLFKKSAADTTNPQVVVEPASSSSASAEPSPRGLPGDLPDSSNSNTQLSPRPRLPSDAGHIHVPSVSTTDYAYERAGSDGVPSSSPPVRPGILRAHQRSSSGSQDSSRASTPRTLRFDSSSSTNLWRQGRRAYRSGSGSADNRPGSAGSVVSVKGTTESAPATRASFEFDTAVADDEDDEDDDEYGVPIVQAAPKSRLAELRTEGRPRGHSVASSTSSLSPILSPGNIVEATSAEFPFSINQPPPIDDHLDVPKGDNRARGDSVSSTSTDGSVNPQLSSSSNTTASSNGSDMLTTPAPSVHTLPLPKQRQGSDAAERRQRIPLDIQIRSVSSHAQAEALVQRAQRSILEMEESPVVEQEEVPKSARSPLSARLAAYGESLALERRLKQEAAVAAGLGVNDAVADERTSTSTIEVEDRGLRKGERVRARTLTRPSTGSSERQTGDYPMFSHHRFSRSTSNIDALAYTEFSDVLHTPLPSYTTPHHSASLSETAVYPSPTPPHASRPRSRTPDPESPVMSAALNRVPTAPAQEPLPRHIATASKLTRMGFSGPDVNAGTSPKQGGHKARFGIKSFMHSFKGKA</sequence>
<dbReference type="InterPro" id="IPR002110">
    <property type="entry name" value="Ankyrin_rpt"/>
</dbReference>
<gene>
    <name evidence="5" type="ORF">PLICRDRAFT_180577</name>
</gene>
<dbReference type="SUPFAM" id="SSF48403">
    <property type="entry name" value="Ankyrin repeat"/>
    <property type="match status" value="1"/>
</dbReference>
<keyword evidence="2 3" id="KW-0040">ANK repeat</keyword>
<feature type="compositionally biased region" description="Low complexity" evidence="4">
    <location>
        <begin position="577"/>
        <end position="605"/>
    </location>
</feature>
<feature type="region of interest" description="Disordered" evidence="4">
    <location>
        <begin position="553"/>
        <end position="632"/>
    </location>
</feature>
<evidence type="ECO:0000313" key="6">
    <source>
        <dbReference type="Proteomes" id="UP000053263"/>
    </source>
</evidence>
<feature type="compositionally biased region" description="Basic and acidic residues" evidence="4">
    <location>
        <begin position="561"/>
        <end position="576"/>
    </location>
</feature>
<feature type="compositionally biased region" description="Low complexity" evidence="4">
    <location>
        <begin position="330"/>
        <end position="346"/>
    </location>
</feature>
<feature type="region of interest" description="Disordered" evidence="4">
    <location>
        <begin position="257"/>
        <end position="310"/>
    </location>
</feature>
<keyword evidence="6" id="KW-1185">Reference proteome</keyword>
<dbReference type="InterPro" id="IPR036770">
    <property type="entry name" value="Ankyrin_rpt-contain_sf"/>
</dbReference>
<feature type="compositionally biased region" description="Low complexity" evidence="4">
    <location>
        <begin position="526"/>
        <end position="538"/>
    </location>
</feature>
<dbReference type="Gene3D" id="1.25.40.20">
    <property type="entry name" value="Ankyrin repeat-containing domain"/>
    <property type="match status" value="1"/>
</dbReference>
<dbReference type="OrthoDB" id="194358at2759"/>
<dbReference type="Pfam" id="PF12796">
    <property type="entry name" value="Ank_2"/>
    <property type="match status" value="1"/>
</dbReference>
<dbReference type="Proteomes" id="UP000053263">
    <property type="component" value="Unassembled WGS sequence"/>
</dbReference>
<feature type="compositionally biased region" description="Polar residues" evidence="4">
    <location>
        <begin position="795"/>
        <end position="805"/>
    </location>
</feature>